<dbReference type="GeneTree" id="ENSGT01030000234599"/>
<comment type="similarity">
    <text evidence="1">Belongs to the apolipoprotein L family.</text>
</comment>
<dbReference type="EMBL" id="AHAT01036984">
    <property type="status" value="NOT_ANNOTATED_CDS"/>
    <property type="molecule type" value="Genomic_DNA"/>
</dbReference>
<reference evidence="4" key="1">
    <citation type="submission" date="2011-12" db="EMBL/GenBank/DDBJ databases">
        <title>The Draft Genome of Lepisosteus oculatus.</title>
        <authorList>
            <consortium name="The Broad Institute Genome Assembly &amp; Analysis Group"/>
            <consortium name="Computational R&amp;D Group"/>
            <consortium name="and Sequencing Platform"/>
            <person name="Di Palma F."/>
            <person name="Alfoldi J."/>
            <person name="Johnson J."/>
            <person name="Berlin A."/>
            <person name="Gnerre S."/>
            <person name="Jaffe D."/>
            <person name="MacCallum I."/>
            <person name="Young S."/>
            <person name="Walker B.J."/>
            <person name="Lander E.S."/>
            <person name="Lindblad-Toh K."/>
        </authorList>
    </citation>
    <scope>NUCLEOTIDE SEQUENCE [LARGE SCALE GENOMIC DNA]</scope>
</reference>
<keyword evidence="2" id="KW-1133">Transmembrane helix</keyword>
<dbReference type="eggNOG" id="ENOG502QPNS">
    <property type="taxonomic scope" value="Eukaryota"/>
</dbReference>
<dbReference type="HOGENOM" id="CLU_046288_3_0_1"/>
<evidence type="ECO:0000256" key="2">
    <source>
        <dbReference type="SAM" id="Phobius"/>
    </source>
</evidence>
<reference evidence="3" key="2">
    <citation type="submission" date="2025-08" db="UniProtKB">
        <authorList>
            <consortium name="Ensembl"/>
        </authorList>
    </citation>
    <scope>IDENTIFICATION</scope>
</reference>
<feature type="transmembrane region" description="Helical" evidence="2">
    <location>
        <begin position="261"/>
        <end position="282"/>
    </location>
</feature>
<dbReference type="Proteomes" id="UP000018468">
    <property type="component" value="Linkage group LG5"/>
</dbReference>
<dbReference type="GO" id="GO:0042157">
    <property type="term" value="P:lipoprotein metabolic process"/>
    <property type="evidence" value="ECO:0007669"/>
    <property type="project" value="InterPro"/>
</dbReference>
<dbReference type="Ensembl" id="ENSLOCT00000002951.1">
    <property type="protein sequence ID" value="ENSLOCP00000002945.1"/>
    <property type="gene ID" value="ENSLOCG00000002510.1"/>
</dbReference>
<dbReference type="PANTHER" id="PTHR14096">
    <property type="entry name" value="APOLIPOPROTEIN L"/>
    <property type="match status" value="1"/>
</dbReference>
<protein>
    <submittedName>
        <fullName evidence="3">Apolipoprotein L domain containing 1b</fullName>
    </submittedName>
</protein>
<dbReference type="InterPro" id="IPR008405">
    <property type="entry name" value="ApoL"/>
</dbReference>
<keyword evidence="4" id="KW-1185">Reference proteome</keyword>
<dbReference type="GO" id="GO:0008289">
    <property type="term" value="F:lipid binding"/>
    <property type="evidence" value="ECO:0000318"/>
    <property type="project" value="GO_Central"/>
</dbReference>
<evidence type="ECO:0000313" key="4">
    <source>
        <dbReference type="Proteomes" id="UP000018468"/>
    </source>
</evidence>
<dbReference type="PANTHER" id="PTHR14096:SF34">
    <property type="entry name" value="APOLIPOPROTEIN L3-LIKE-RELATED"/>
    <property type="match status" value="1"/>
</dbReference>
<keyword evidence="2" id="KW-0472">Membrane</keyword>
<sequence>HLSRLLGRWQEKTLLDSEDVEFEDETGEADSLLDWWYTEEGWDNWSSDEGFTEEQENRRLADTASRVYKGIQLFSQLFEDRAQELQALVDELWQIADGVDRFHRGATIASVTGGVVSAAGGIATITGLILAPFTFGASVIVTAVGLGVATAGGVTSASATVSDSVSRSWDRQKVEKVIQDYQERMKPIQECLEFVKHGMENLQRLDYSGFNEDIARKALPSAEGVFQAGARAGKGLANVSEIVRVVQLAEVASGAARAVRVASVATGVLSALFLGLDVFFIARDSMELHRGARTELAAKIREVAGELQAGLVELHEILGELRQSTGKGAVPEPVPEPAPGLS</sequence>
<keyword evidence="2" id="KW-0812">Transmembrane</keyword>
<dbReference type="Bgee" id="ENSLOCG00000002510">
    <property type="expression patterns" value="Expressed in intestine and 13 other cell types or tissues"/>
</dbReference>
<evidence type="ECO:0000313" key="3">
    <source>
        <dbReference type="Ensembl" id="ENSLOCP00000002945.1"/>
    </source>
</evidence>
<proteinExistence type="inferred from homology"/>
<dbReference type="STRING" id="7918.ENSLOCP00000002945"/>
<evidence type="ECO:0000256" key="1">
    <source>
        <dbReference type="ARBA" id="ARBA00010090"/>
    </source>
</evidence>
<dbReference type="Pfam" id="PF05461">
    <property type="entry name" value="ApoL"/>
    <property type="match status" value="1"/>
</dbReference>
<dbReference type="GO" id="GO:0005576">
    <property type="term" value="C:extracellular region"/>
    <property type="evidence" value="ECO:0007669"/>
    <property type="project" value="InterPro"/>
</dbReference>
<dbReference type="InParanoid" id="W5M3I7"/>
<organism evidence="3 4">
    <name type="scientific">Lepisosteus oculatus</name>
    <name type="common">Spotted gar</name>
    <dbReference type="NCBI Taxonomy" id="7918"/>
    <lineage>
        <taxon>Eukaryota</taxon>
        <taxon>Metazoa</taxon>
        <taxon>Chordata</taxon>
        <taxon>Craniata</taxon>
        <taxon>Vertebrata</taxon>
        <taxon>Euteleostomi</taxon>
        <taxon>Actinopterygii</taxon>
        <taxon>Neopterygii</taxon>
        <taxon>Holostei</taxon>
        <taxon>Semionotiformes</taxon>
        <taxon>Lepisosteidae</taxon>
        <taxon>Lepisosteus</taxon>
    </lineage>
</organism>
<dbReference type="AlphaFoldDB" id="W5M3I7"/>
<accession>W5M3I7</accession>
<dbReference type="GO" id="GO:0006869">
    <property type="term" value="P:lipid transport"/>
    <property type="evidence" value="ECO:0007669"/>
    <property type="project" value="InterPro"/>
</dbReference>
<name>W5M3I7_LEPOC</name>
<reference evidence="3" key="3">
    <citation type="submission" date="2025-09" db="UniProtKB">
        <authorList>
            <consortium name="Ensembl"/>
        </authorList>
    </citation>
    <scope>IDENTIFICATION</scope>
</reference>
<dbReference type="OMA" id="EMKECVF"/>